<evidence type="ECO:0000313" key="5">
    <source>
        <dbReference type="EMBL" id="AIE86161.1"/>
    </source>
</evidence>
<name>A0A068NRV1_FIMGI</name>
<organism evidence="5 6">
    <name type="scientific">Fimbriimonas ginsengisoli Gsoil 348</name>
    <dbReference type="NCBI Taxonomy" id="661478"/>
    <lineage>
        <taxon>Bacteria</taxon>
        <taxon>Bacillati</taxon>
        <taxon>Armatimonadota</taxon>
        <taxon>Fimbriimonadia</taxon>
        <taxon>Fimbriimonadales</taxon>
        <taxon>Fimbriimonadaceae</taxon>
        <taxon>Fimbriimonas</taxon>
    </lineage>
</organism>
<dbReference type="RefSeq" id="WP_025225297.1">
    <property type="nucleotide sequence ID" value="NZ_CP007139.1"/>
</dbReference>
<keyword evidence="1" id="KW-0805">Transcription regulation</keyword>
<dbReference type="InterPro" id="IPR000524">
    <property type="entry name" value="Tscrpt_reg_HTH_GntR"/>
</dbReference>
<dbReference type="AlphaFoldDB" id="A0A068NRV1"/>
<dbReference type="SUPFAM" id="SSF46785">
    <property type="entry name" value="Winged helix' DNA-binding domain"/>
    <property type="match status" value="1"/>
</dbReference>
<dbReference type="InterPro" id="IPR028082">
    <property type="entry name" value="Peripla_BP_I"/>
</dbReference>
<dbReference type="CDD" id="cd07377">
    <property type="entry name" value="WHTH_GntR"/>
    <property type="match status" value="1"/>
</dbReference>
<evidence type="ECO:0000259" key="4">
    <source>
        <dbReference type="PROSITE" id="PS50949"/>
    </source>
</evidence>
<dbReference type="PROSITE" id="PS50949">
    <property type="entry name" value="HTH_GNTR"/>
    <property type="match status" value="1"/>
</dbReference>
<dbReference type="Gene3D" id="1.10.10.10">
    <property type="entry name" value="Winged helix-like DNA-binding domain superfamily/Winged helix DNA-binding domain"/>
    <property type="match status" value="1"/>
</dbReference>
<accession>A0A068NRV1</accession>
<evidence type="ECO:0000256" key="2">
    <source>
        <dbReference type="ARBA" id="ARBA00023125"/>
    </source>
</evidence>
<dbReference type="InterPro" id="IPR036390">
    <property type="entry name" value="WH_DNA-bd_sf"/>
</dbReference>
<dbReference type="SMART" id="SM00345">
    <property type="entry name" value="HTH_GNTR"/>
    <property type="match status" value="1"/>
</dbReference>
<keyword evidence="3" id="KW-0804">Transcription</keyword>
<evidence type="ECO:0000256" key="3">
    <source>
        <dbReference type="ARBA" id="ARBA00023163"/>
    </source>
</evidence>
<dbReference type="EMBL" id="CP007139">
    <property type="protein sequence ID" value="AIE86161.1"/>
    <property type="molecule type" value="Genomic_DNA"/>
</dbReference>
<sequence length="394" mass="43597">MLRNSYQRIAAELRKRIDAGTVESGSLLPTERELQGEFEASRSTVRRALAHLVESGYAQSVPNRGVVAGRANLSRRTGNVALIDSGSYVLRVMGMRFAERLRDEGMYLVHLGGSVEYPTEYALQTALDNDFSGAIVWPYRSFPDNEFISRAAGQLPIVSLDHRLEGAETDLVTFDHETAAADATTRLIAQGCRRIAVTGMMDALEITHQRFRGYMRAMFAHGLQPQPRDFVFCMTSGTTDPDPYPLESRLRKPDRPDGLLVLQDFLVPPAVEAALRCGLSLPHDLKVTALGDDIDLTVDGVGLTAIAFDWDSMADEAFRLLLDRIANPNQPARTRIVPHRLIVRGLCGAPREAWTPAPERLSGFGGDLPVPRSRYQYTSRWDVQGDSATDSILK</sequence>
<dbReference type="PRINTS" id="PR00035">
    <property type="entry name" value="HTHGNTR"/>
</dbReference>
<evidence type="ECO:0000256" key="1">
    <source>
        <dbReference type="ARBA" id="ARBA00023015"/>
    </source>
</evidence>
<dbReference type="eggNOG" id="COG1609">
    <property type="taxonomic scope" value="Bacteria"/>
</dbReference>
<dbReference type="KEGG" id="fgi:OP10G_2793"/>
<dbReference type="HOGENOM" id="CLU_690288_0_0_0"/>
<feature type="domain" description="HTH gntR-type" evidence="4">
    <location>
        <begin position="3"/>
        <end position="71"/>
    </location>
</feature>
<evidence type="ECO:0000313" key="6">
    <source>
        <dbReference type="Proteomes" id="UP000027982"/>
    </source>
</evidence>
<dbReference type="PANTHER" id="PTHR30146">
    <property type="entry name" value="LACI-RELATED TRANSCRIPTIONAL REPRESSOR"/>
    <property type="match status" value="1"/>
</dbReference>
<dbReference type="STRING" id="661478.OP10G_2793"/>
<dbReference type="Pfam" id="PF13377">
    <property type="entry name" value="Peripla_BP_3"/>
    <property type="match status" value="1"/>
</dbReference>
<keyword evidence="2" id="KW-0238">DNA-binding</keyword>
<proteinExistence type="predicted"/>
<dbReference type="Gene3D" id="3.40.50.2300">
    <property type="match status" value="2"/>
</dbReference>
<dbReference type="InterPro" id="IPR036388">
    <property type="entry name" value="WH-like_DNA-bd_sf"/>
</dbReference>
<dbReference type="PANTHER" id="PTHR30146:SF109">
    <property type="entry name" value="HTH-TYPE TRANSCRIPTIONAL REGULATOR GALS"/>
    <property type="match status" value="1"/>
</dbReference>
<gene>
    <name evidence="5" type="ORF">OP10G_2793</name>
</gene>
<protein>
    <submittedName>
        <fullName evidence="5">Transcriptional regulator, GntR family with LacI sensor</fullName>
    </submittedName>
</protein>
<dbReference type="SUPFAM" id="SSF53822">
    <property type="entry name" value="Periplasmic binding protein-like I"/>
    <property type="match status" value="1"/>
</dbReference>
<dbReference type="Pfam" id="PF00392">
    <property type="entry name" value="GntR"/>
    <property type="match status" value="1"/>
</dbReference>
<reference evidence="5 6" key="1">
    <citation type="journal article" date="2014" name="PLoS ONE">
        <title>The first complete genome sequence of the class fimbriimonadia in the phylum armatimonadetes.</title>
        <authorList>
            <person name="Hu Z.Y."/>
            <person name="Wang Y.Z."/>
            <person name="Im W.T."/>
            <person name="Wang S.Y."/>
            <person name="Zhao G.P."/>
            <person name="Zheng H.J."/>
            <person name="Quan Z.X."/>
        </authorList>
    </citation>
    <scope>NUCLEOTIDE SEQUENCE [LARGE SCALE GENOMIC DNA]</scope>
    <source>
        <strain evidence="5">Gsoil 348</strain>
    </source>
</reference>
<dbReference type="GO" id="GO:0000976">
    <property type="term" value="F:transcription cis-regulatory region binding"/>
    <property type="evidence" value="ECO:0007669"/>
    <property type="project" value="TreeGrafter"/>
</dbReference>
<dbReference type="Proteomes" id="UP000027982">
    <property type="component" value="Chromosome"/>
</dbReference>
<dbReference type="InterPro" id="IPR046335">
    <property type="entry name" value="LacI/GalR-like_sensor"/>
</dbReference>
<dbReference type="OrthoDB" id="9772505at2"/>
<keyword evidence="6" id="KW-1185">Reference proteome</keyword>
<dbReference type="CDD" id="cd06267">
    <property type="entry name" value="PBP1_LacI_sugar_binding-like"/>
    <property type="match status" value="1"/>
</dbReference>
<dbReference type="GO" id="GO:0003700">
    <property type="term" value="F:DNA-binding transcription factor activity"/>
    <property type="evidence" value="ECO:0007669"/>
    <property type="project" value="InterPro"/>
</dbReference>